<dbReference type="InterPro" id="IPR029044">
    <property type="entry name" value="Nucleotide-diphossugar_trans"/>
</dbReference>
<evidence type="ECO:0000259" key="1">
    <source>
        <dbReference type="Pfam" id="PF00535"/>
    </source>
</evidence>
<evidence type="ECO:0000313" key="3">
    <source>
        <dbReference type="Proteomes" id="UP000249819"/>
    </source>
</evidence>
<dbReference type="Gene3D" id="3.90.550.10">
    <property type="entry name" value="Spore Coat Polysaccharide Biosynthesis Protein SpsA, Chain A"/>
    <property type="match status" value="1"/>
</dbReference>
<dbReference type="PANTHER" id="PTHR43685:SF11">
    <property type="entry name" value="GLYCOSYLTRANSFERASE TAGX-RELATED"/>
    <property type="match status" value="1"/>
</dbReference>
<protein>
    <submittedName>
        <fullName evidence="2">Glycosyltransferase involved in cell wall biosynthesis</fullName>
    </submittedName>
</protein>
<dbReference type="GO" id="GO:0016740">
    <property type="term" value="F:transferase activity"/>
    <property type="evidence" value="ECO:0007669"/>
    <property type="project" value="UniProtKB-KW"/>
</dbReference>
<dbReference type="EMBL" id="QLMA01000008">
    <property type="protein sequence ID" value="RAJ76625.1"/>
    <property type="molecule type" value="Genomic_DNA"/>
</dbReference>
<gene>
    <name evidence="2" type="ORF">CLV59_108144</name>
</gene>
<accession>A0A327VMP2</accession>
<organism evidence="2 3">
    <name type="scientific">Chitinophaga dinghuensis</name>
    <dbReference type="NCBI Taxonomy" id="1539050"/>
    <lineage>
        <taxon>Bacteria</taxon>
        <taxon>Pseudomonadati</taxon>
        <taxon>Bacteroidota</taxon>
        <taxon>Chitinophagia</taxon>
        <taxon>Chitinophagales</taxon>
        <taxon>Chitinophagaceae</taxon>
        <taxon>Chitinophaga</taxon>
    </lineage>
</organism>
<proteinExistence type="predicted"/>
<dbReference type="Proteomes" id="UP000249819">
    <property type="component" value="Unassembled WGS sequence"/>
</dbReference>
<dbReference type="Pfam" id="PF00535">
    <property type="entry name" value="Glycos_transf_2"/>
    <property type="match status" value="1"/>
</dbReference>
<dbReference type="PANTHER" id="PTHR43685">
    <property type="entry name" value="GLYCOSYLTRANSFERASE"/>
    <property type="match status" value="1"/>
</dbReference>
<dbReference type="AlphaFoldDB" id="A0A327VMP2"/>
<dbReference type="CDD" id="cd00761">
    <property type="entry name" value="Glyco_tranf_GTA_type"/>
    <property type="match status" value="1"/>
</dbReference>
<dbReference type="InterPro" id="IPR001173">
    <property type="entry name" value="Glyco_trans_2-like"/>
</dbReference>
<dbReference type="SUPFAM" id="SSF53448">
    <property type="entry name" value="Nucleotide-diphospho-sugar transferases"/>
    <property type="match status" value="1"/>
</dbReference>
<comment type="caution">
    <text evidence="2">The sequence shown here is derived from an EMBL/GenBank/DDBJ whole genome shotgun (WGS) entry which is preliminary data.</text>
</comment>
<evidence type="ECO:0000313" key="2">
    <source>
        <dbReference type="EMBL" id="RAJ76625.1"/>
    </source>
</evidence>
<name>A0A327VMP2_9BACT</name>
<feature type="domain" description="Glycosyltransferase 2-like" evidence="1">
    <location>
        <begin position="1"/>
        <end position="157"/>
    </location>
</feature>
<reference evidence="2 3" key="1">
    <citation type="submission" date="2018-06" db="EMBL/GenBank/DDBJ databases">
        <title>Genomic Encyclopedia of Archaeal and Bacterial Type Strains, Phase II (KMG-II): from individual species to whole genera.</title>
        <authorList>
            <person name="Goeker M."/>
        </authorList>
    </citation>
    <scope>NUCLEOTIDE SEQUENCE [LARGE SCALE GENOMIC DNA]</scope>
    <source>
        <strain evidence="2 3">DSM 29821</strain>
    </source>
</reference>
<sequence length="303" mass="35817">MPCFNGEKYIGRSIESILSQTFDSLELIIINDGSTDESERTISSYLKDPRVKYHALEKNMGNYYARNYGMKLATAKYIAVMDADDIADSNRLQIAFDFLECHKRVGAVGSQGFWIDTEDKIIGNLNKPYHTRRLNMLLLKNNFTLHPSLMFRNTLLKRNNLYYNERLRYSADYDFVVRCSQYFRIENIPNRIIKYRMHSEQISSKRKQEQTAFANEVRFMQLKRFGINMSDEEINLYQQLMREDHLTVAEINVLLEFLNRIVESNKKLRLYPTSHLFNFFQLLLSKAYHKAITVIDKLSYSDR</sequence>
<dbReference type="InterPro" id="IPR050834">
    <property type="entry name" value="Glycosyltransf_2"/>
</dbReference>
<keyword evidence="2" id="KW-0808">Transferase</keyword>
<keyword evidence="3" id="KW-1185">Reference proteome</keyword>